<proteinExistence type="predicted"/>
<feature type="region of interest" description="Disordered" evidence="1">
    <location>
        <begin position="311"/>
        <end position="334"/>
    </location>
</feature>
<dbReference type="AlphaFoldDB" id="A0A6A5CFR5"/>
<feature type="compositionally biased region" description="Polar residues" evidence="1">
    <location>
        <begin position="311"/>
        <end position="320"/>
    </location>
</feature>
<dbReference type="OrthoDB" id="10267385at2759"/>
<dbReference type="GeneID" id="68107527"/>
<dbReference type="VEuPathDB" id="AmoebaDB:FDP41_000309"/>
<protein>
    <submittedName>
        <fullName evidence="2">Uncharacterized protein</fullName>
    </submittedName>
</protein>
<dbReference type="VEuPathDB" id="AmoebaDB:NfTy_000220"/>
<comment type="caution">
    <text evidence="2">The sequence shown here is derived from an EMBL/GenBank/DDBJ whole genome shotgun (WGS) entry which is preliminary data.</text>
</comment>
<sequence length="390" mass="43914">MTTTASSSRNHHPPNNGCNSSSEREQTLNGNLAPPTTMTSNGKPSSLSSSLSSSEHHHQMVVNSYHKVKELYAMSVSRYNQGKYFHALESFLECKNLVESELASQQEKQSVPSTQQSLHHQAKQSQEQHQRHDNLAVSSVTTTTLSSTQEKHQVSNSKQKNKKHKSRSNSDTKTILGKGHNESTALVGGHEERSLVKVEPSQQVTPVHIEESDNYYLYLYYQICFQLAKCHFKLGQLSKAIYYLYHQCSQCENITANQEYSTLIQEVERMIYFDKNIDANKISAEDIEKFVIEIQPIHFFSPATNNGGYSDNNSHHTAMLSSSTSTSSVGSRNDDHVVTSPSNNFSIFFSVSSPYSIHNAKHASLPSTYSTDKRNDWQSIFLKYQKSVCK</sequence>
<keyword evidence="3" id="KW-1185">Reference proteome</keyword>
<dbReference type="EMBL" id="VFQX01000002">
    <property type="protein sequence ID" value="KAF0984410.1"/>
    <property type="molecule type" value="Genomic_DNA"/>
</dbReference>
<dbReference type="OMA" id="YLYLYYQ"/>
<evidence type="ECO:0000256" key="1">
    <source>
        <dbReference type="SAM" id="MobiDB-lite"/>
    </source>
</evidence>
<organism evidence="2 3">
    <name type="scientific">Naegleria fowleri</name>
    <name type="common">Brain eating amoeba</name>
    <dbReference type="NCBI Taxonomy" id="5763"/>
    <lineage>
        <taxon>Eukaryota</taxon>
        <taxon>Discoba</taxon>
        <taxon>Heterolobosea</taxon>
        <taxon>Tetramitia</taxon>
        <taxon>Eutetramitia</taxon>
        <taxon>Vahlkampfiidae</taxon>
        <taxon>Naegleria</taxon>
    </lineage>
</organism>
<reference evidence="2 3" key="1">
    <citation type="journal article" date="2019" name="Sci. Rep.">
        <title>Nanopore sequencing improves the draft genome of the human pathogenic amoeba Naegleria fowleri.</title>
        <authorList>
            <person name="Liechti N."/>
            <person name="Schurch N."/>
            <person name="Bruggmann R."/>
            <person name="Wittwer M."/>
        </authorList>
    </citation>
    <scope>NUCLEOTIDE SEQUENCE [LARGE SCALE GENOMIC DNA]</scope>
    <source>
        <strain evidence="2 3">ATCC 30894</strain>
    </source>
</reference>
<evidence type="ECO:0000313" key="3">
    <source>
        <dbReference type="Proteomes" id="UP000444721"/>
    </source>
</evidence>
<feature type="compositionally biased region" description="Polar residues" evidence="1">
    <location>
        <begin position="16"/>
        <end position="44"/>
    </location>
</feature>
<dbReference type="VEuPathDB" id="AmoebaDB:NF0099250"/>
<dbReference type="RefSeq" id="XP_044569123.1">
    <property type="nucleotide sequence ID" value="XM_044706355.1"/>
</dbReference>
<gene>
    <name evidence="2" type="ORF">FDP41_000309</name>
</gene>
<feature type="compositionally biased region" description="Polar residues" evidence="1">
    <location>
        <begin position="105"/>
        <end position="125"/>
    </location>
</feature>
<evidence type="ECO:0000313" key="2">
    <source>
        <dbReference type="EMBL" id="KAF0984410.1"/>
    </source>
</evidence>
<name>A0A6A5CFR5_NAEFO</name>
<feature type="compositionally biased region" description="Low complexity" evidence="1">
    <location>
        <begin position="137"/>
        <end position="148"/>
    </location>
</feature>
<feature type="region of interest" description="Disordered" evidence="1">
    <location>
        <begin position="1"/>
        <end position="55"/>
    </location>
</feature>
<feature type="region of interest" description="Disordered" evidence="1">
    <location>
        <begin position="105"/>
        <end position="192"/>
    </location>
</feature>
<dbReference type="Proteomes" id="UP000444721">
    <property type="component" value="Unassembled WGS sequence"/>
</dbReference>
<accession>A0A6A5CFR5</accession>